<dbReference type="InterPro" id="IPR032436">
    <property type="entry name" value="URB1_C"/>
</dbReference>
<reference evidence="5" key="1">
    <citation type="submission" date="2022-01" db="EMBL/GenBank/DDBJ databases">
        <authorList>
            <person name="Braso-Vives M."/>
        </authorList>
    </citation>
    <scope>NUCLEOTIDE SEQUENCE</scope>
</reference>
<feature type="compositionally biased region" description="Basic and acidic residues" evidence="1">
    <location>
        <begin position="27"/>
        <end position="39"/>
    </location>
</feature>
<dbReference type="GO" id="GO:0000463">
    <property type="term" value="P:maturation of LSU-rRNA from tricistronic rRNA transcript (SSU-rRNA, 5.8S rRNA, LSU-rRNA)"/>
    <property type="evidence" value="ECO:0007669"/>
    <property type="project" value="TreeGrafter"/>
</dbReference>
<dbReference type="InterPro" id="IPR039844">
    <property type="entry name" value="URB1"/>
</dbReference>
<dbReference type="Pfam" id="PF11707">
    <property type="entry name" value="Npa1"/>
    <property type="match status" value="1"/>
</dbReference>
<keyword evidence="6" id="KW-1185">Reference proteome</keyword>
<dbReference type="GO" id="GO:0005730">
    <property type="term" value="C:nucleolus"/>
    <property type="evidence" value="ECO:0007669"/>
    <property type="project" value="TreeGrafter"/>
</dbReference>
<dbReference type="InterPro" id="IPR059018">
    <property type="entry name" value="HEAT_URB1"/>
</dbReference>
<accession>A0A8J9YMR5</accession>
<dbReference type="GO" id="GO:0000466">
    <property type="term" value="P:maturation of 5.8S rRNA from tricistronic rRNA transcript (SSU-rRNA, 5.8S rRNA, LSU-rRNA)"/>
    <property type="evidence" value="ECO:0007669"/>
    <property type="project" value="TreeGrafter"/>
</dbReference>
<protein>
    <submittedName>
        <fullName evidence="5">URB1 protein</fullName>
    </submittedName>
</protein>
<name>A0A8J9YMR5_BRALA</name>
<dbReference type="PANTHER" id="PTHR13500">
    <property type="entry name" value="NUCLEOLAR PRERIBOSOMAL-ASSOCIATED PROTEIN 1"/>
    <property type="match status" value="1"/>
</dbReference>
<sequence length="1957" mass="221763">MFTSGSSAHVRRRVETRDRKMKKRKLQEKEGVEESKAKKVRQEKTEFSAAMFRTMLNDKTQRIAALQKFVARSRNQEGTEDIIKDFLQVSPECVEILKLLDEPPLDQEVQLIFCCLEAVLVRTVDLPQFHIPSIHVVQKLSHQYSDILIKTLRLFNNTNCVMLTLKLLTAMASHGAQAARDVLRLVDSALPTLAGMLHRADKKDVRACVISLVVSFLLTDDKTVILQLLQYKDLMRNIFKNLPGDHLSSVRLLLTTLRDMVVRSEFVSKTAKIHLFTNQALHQLSLLYNWTGRVDVSVSQGTQEMSEGQQKKEGRRLVRQLVHDFLLELCCDFRNGINFHDKTLGISGRNMNQVLHKFLLDLRQANRDPLMAELVIRVLKACPDLVNRYLSDVTFSFSPRPSAQWKDNMALLTEIYQSQSDISPVFDLPEPRPAEEVISMVMVTAVPSAIKPVVAQGIKHAEASVRATTCSLLVCVLQRVFKVICHCQDTQHWTNHAVYSVHDMERVVVLLREALVKMLPDVNTIISAWLAARKQHRATLSTEETQSGKGAVLLDVDGVLHVLRLYQQVLPDHFLQSNYDFSKLLHDTSAWVMERGVASPWLHVMNILGKLPKGRIKWHKEEKGLRTACYQLMQVFSDTSDVQVVKETKELLVKVLSDTGLFDHTLEEAELWLRHLRLLETPEERDQVLTFLDKVLTQGVRNPYPFADKVAEMIVEASSFTSDKVNTTESDLEAILDTNSAIDDEDILEDSQPISTSLLPFSAFVPALLEDCRSMIQKVVGGNVQPGVANNIHSFLTPAVLDLLHSQTDPLPLCLTLCQHLAAVQREVSTTSKKLAPQLWIADCNTLAQVVDEFLSTKELPTILIETSPCDKLVKRLQKDLAVGHDDTSVEFCRSLCERMRKLDTSSLDLVADSFLVFCFKNPAFVKFVAKLARTRRLPEPVVVTLSQSCKVVSTATLLFQSTNRQLLHQQVVKNAVLSSIKLLKDSEFVFTAKCVLLSLKRELDSLTSSHASNNIADHFTFLQEILQAFWETQHPEILDGDAGKHKMEDLEETILNHPMVNSWFLKPKTGNKMTDAVSDVMSEETCKMIASMMHHSPSRSTQDRVQHLIRKIVTILRQEIGSSQNKSKWTEGTLALNLFSCLLFCADAEVVQEVVDDLSTLPRRVLLSPERTCTSETKLHLCGKVLHSGVQRLLLDTGRQFQVSSCCFLQLFELLYVSRNLDIRTTLLRLLDIQACPAKVYEDLPIYLSDETIQVEALLVEQSSVYRARLKDYFLTNSDQLRSWEISCIPLMNAYLRATELANETESAHQVFQVLPGQLQLSGQNYDRLGNYVSLTKEEDLPGSMELVARLLRLNANASQTRNFLDWLMEILSSPETPLRRWQVALDLLKDLPDQDKEENDILCGRFLVASWKGLTALWKKKKDVAGTLCLRENENCLLENMQKLLENISSKEIVVGKDSKSAWAKFVKTGLRYNMENSLFLRMLRRLTEIVYAADAPDQSLTLPTLYQMIWSHSHFLSIIMARPDGKAEAAEKGDLVELLFQLVTMDTTGCTNQHIPVLLGAYDATLSKTDQTLLCILHVYEEQGFATAEFMPWLWGVSSVEHYQMRKNFGPSLWQQPGMEDVLKLVEKDKMHQSVLNFPVSRSLKPQVCEAPQAAGEMYDPCFFLPLFASVLTPECVVDCRRFVESHCLGFVLAGLASNDADMRAASCHVLSLFYQHLEGARFAEKRQLLYLLQCLQNGIHRPNLQVPNIVTLFLARTIQLLLQPDEHMYPLVCRYLLVRPDLDLKAIPEFHIMFFSTSMEYKTERSWILTLLVDGLRDKQDFLLYQNKSVFSIALTFYESPLSDEHSKSLVMSLLQKACCIKEAAESLCQKHGLLSWLHALVIRRKGEAGILSQIIQLLHRLWSTLLGTARSISSDREVLSEIQTTAQTQTTVTPQLAQEVLLVCSSIFESLG</sequence>
<evidence type="ECO:0000313" key="5">
    <source>
        <dbReference type="EMBL" id="CAH1229369.1"/>
    </source>
</evidence>
<dbReference type="InterPro" id="IPR021714">
    <property type="entry name" value="URB1_N"/>
</dbReference>
<organism evidence="5 6">
    <name type="scientific">Branchiostoma lanceolatum</name>
    <name type="common">Common lancelet</name>
    <name type="synonym">Amphioxus lanceolatum</name>
    <dbReference type="NCBI Taxonomy" id="7740"/>
    <lineage>
        <taxon>Eukaryota</taxon>
        <taxon>Metazoa</taxon>
        <taxon>Chordata</taxon>
        <taxon>Cephalochordata</taxon>
        <taxon>Leptocardii</taxon>
        <taxon>Amphioxiformes</taxon>
        <taxon>Branchiostomatidae</taxon>
        <taxon>Branchiostoma</taxon>
    </lineage>
</organism>
<evidence type="ECO:0000259" key="3">
    <source>
        <dbReference type="Pfam" id="PF16201"/>
    </source>
</evidence>
<feature type="domain" description="URB1 N-terminal" evidence="2">
    <location>
        <begin position="95"/>
        <end position="407"/>
    </location>
</feature>
<evidence type="ECO:0000259" key="4">
    <source>
        <dbReference type="Pfam" id="PF26140"/>
    </source>
</evidence>
<proteinExistence type="predicted"/>
<dbReference type="OrthoDB" id="72892at2759"/>
<feature type="region of interest" description="Disordered" evidence="1">
    <location>
        <begin position="1"/>
        <end position="39"/>
    </location>
</feature>
<dbReference type="Pfam" id="PF26140">
    <property type="entry name" value="HEAT_URB1"/>
    <property type="match status" value="1"/>
</dbReference>
<gene>
    <name evidence="5" type="primary">URB1</name>
    <name evidence="5" type="ORF">BLAG_LOCUS824</name>
</gene>
<dbReference type="EMBL" id="OV696686">
    <property type="protein sequence ID" value="CAH1229369.1"/>
    <property type="molecule type" value="Genomic_DNA"/>
</dbReference>
<dbReference type="Proteomes" id="UP000838412">
    <property type="component" value="Chromosome 1"/>
</dbReference>
<feature type="domain" description="URB1 central HEAT repeat" evidence="4">
    <location>
        <begin position="616"/>
        <end position="715"/>
    </location>
</feature>
<feature type="domain" description="URB1 C-terminal" evidence="3">
    <location>
        <begin position="1692"/>
        <end position="1881"/>
    </location>
</feature>
<dbReference type="PANTHER" id="PTHR13500:SF0">
    <property type="entry name" value="NUCLEOLAR PRE-RIBOSOMAL-ASSOCIATED PROTEIN 1"/>
    <property type="match status" value="1"/>
</dbReference>
<evidence type="ECO:0000256" key="1">
    <source>
        <dbReference type="SAM" id="MobiDB-lite"/>
    </source>
</evidence>
<dbReference type="Pfam" id="PF16201">
    <property type="entry name" value="NopRA1"/>
    <property type="match status" value="1"/>
</dbReference>
<evidence type="ECO:0000259" key="2">
    <source>
        <dbReference type="Pfam" id="PF11707"/>
    </source>
</evidence>
<evidence type="ECO:0000313" key="6">
    <source>
        <dbReference type="Proteomes" id="UP000838412"/>
    </source>
</evidence>